<keyword evidence="6 11" id="KW-0547">Nucleotide-binding</keyword>
<evidence type="ECO:0000313" key="13">
    <source>
        <dbReference type="EMBL" id="EAR22090.1"/>
    </source>
</evidence>
<dbReference type="eggNOG" id="COG0018">
    <property type="taxonomic scope" value="Bacteria"/>
</dbReference>
<dbReference type="Gene3D" id="3.40.50.620">
    <property type="entry name" value="HUPs"/>
    <property type="match status" value="1"/>
</dbReference>
<keyword evidence="4" id="KW-0963">Cytoplasm</keyword>
<evidence type="ECO:0000256" key="11">
    <source>
        <dbReference type="RuleBase" id="RU363038"/>
    </source>
</evidence>
<comment type="similarity">
    <text evidence="1 11">Belongs to the class-I aminoacyl-tRNA synthetase family.</text>
</comment>
<dbReference type="InterPro" id="IPR014729">
    <property type="entry name" value="Rossmann-like_a/b/a_fold"/>
</dbReference>
<dbReference type="PANTHER" id="PTHR11956:SF5">
    <property type="entry name" value="ARGININE--TRNA LIGASE, CYTOPLASMIC"/>
    <property type="match status" value="1"/>
</dbReference>
<evidence type="ECO:0000256" key="5">
    <source>
        <dbReference type="ARBA" id="ARBA00022598"/>
    </source>
</evidence>
<dbReference type="InterPro" id="IPR001278">
    <property type="entry name" value="Arg-tRNA-ligase"/>
</dbReference>
<keyword evidence="5 11" id="KW-0436">Ligase</keyword>
<evidence type="ECO:0000256" key="8">
    <source>
        <dbReference type="ARBA" id="ARBA00022917"/>
    </source>
</evidence>
<dbReference type="PRINTS" id="PR01038">
    <property type="entry name" value="TRNASYNTHARG"/>
</dbReference>
<accession>A4BPT5</accession>
<evidence type="ECO:0000256" key="6">
    <source>
        <dbReference type="ARBA" id="ARBA00022741"/>
    </source>
</evidence>
<evidence type="ECO:0000256" key="9">
    <source>
        <dbReference type="ARBA" id="ARBA00023146"/>
    </source>
</evidence>
<comment type="caution">
    <text evidence="13">The sequence shown here is derived from an EMBL/GenBank/DDBJ whole genome shotgun (WGS) entry which is preliminary data.</text>
</comment>
<dbReference type="OrthoDB" id="9803211at2"/>
<keyword evidence="9 11" id="KW-0030">Aminoacyl-tRNA synthetase</keyword>
<reference evidence="13 14" key="1">
    <citation type="submission" date="2006-02" db="EMBL/GenBank/DDBJ databases">
        <authorList>
            <person name="Waterbury J."/>
            <person name="Ferriera S."/>
            <person name="Johnson J."/>
            <person name="Kravitz S."/>
            <person name="Halpern A."/>
            <person name="Remington K."/>
            <person name="Beeson K."/>
            <person name="Tran B."/>
            <person name="Rogers Y.-H."/>
            <person name="Friedman R."/>
            <person name="Venter J.C."/>
        </authorList>
    </citation>
    <scope>NUCLEOTIDE SEQUENCE [LARGE SCALE GENOMIC DNA]</scope>
    <source>
        <strain evidence="13 14">Nb-231</strain>
    </source>
</reference>
<keyword evidence="8 11" id="KW-0648">Protein biosynthesis</keyword>
<organism evidence="13 14">
    <name type="scientific">Nitrococcus mobilis Nb-231</name>
    <dbReference type="NCBI Taxonomy" id="314278"/>
    <lineage>
        <taxon>Bacteria</taxon>
        <taxon>Pseudomonadati</taxon>
        <taxon>Pseudomonadota</taxon>
        <taxon>Gammaproteobacteria</taxon>
        <taxon>Chromatiales</taxon>
        <taxon>Ectothiorhodospiraceae</taxon>
        <taxon>Nitrococcus</taxon>
    </lineage>
</organism>
<dbReference type="InterPro" id="IPR008909">
    <property type="entry name" value="DALR_anticod-bd"/>
</dbReference>
<evidence type="ECO:0000256" key="7">
    <source>
        <dbReference type="ARBA" id="ARBA00022840"/>
    </source>
</evidence>
<dbReference type="GO" id="GO:0006420">
    <property type="term" value="P:arginyl-tRNA aminoacylation"/>
    <property type="evidence" value="ECO:0007669"/>
    <property type="project" value="InterPro"/>
</dbReference>
<dbReference type="SMART" id="SM00836">
    <property type="entry name" value="DALR_1"/>
    <property type="match status" value="1"/>
</dbReference>
<keyword evidence="7 11" id="KW-0067">ATP-binding</keyword>
<dbReference type="InterPro" id="IPR009080">
    <property type="entry name" value="tRNAsynth_Ia_anticodon-bd"/>
</dbReference>
<feature type="domain" description="DALR anticodon binding" evidence="12">
    <location>
        <begin position="566"/>
        <end position="681"/>
    </location>
</feature>
<gene>
    <name evidence="13" type="primary">argS</name>
    <name evidence="13" type="ORF">NB231_04255</name>
</gene>
<evidence type="ECO:0000313" key="14">
    <source>
        <dbReference type="Proteomes" id="UP000003374"/>
    </source>
</evidence>
<dbReference type="Pfam" id="PF00750">
    <property type="entry name" value="tRNA-synt_1d"/>
    <property type="match status" value="2"/>
</dbReference>
<evidence type="ECO:0000259" key="12">
    <source>
        <dbReference type="SMART" id="SM00836"/>
    </source>
</evidence>
<dbReference type="Proteomes" id="UP000003374">
    <property type="component" value="Unassembled WGS sequence"/>
</dbReference>
<dbReference type="RefSeq" id="WP_005000031.1">
    <property type="nucleotide sequence ID" value="NZ_CH672427.1"/>
</dbReference>
<evidence type="ECO:0000256" key="2">
    <source>
        <dbReference type="ARBA" id="ARBA00012837"/>
    </source>
</evidence>
<dbReference type="HOGENOM" id="CLU_006406_6_2_6"/>
<dbReference type="InterPro" id="IPR035684">
    <property type="entry name" value="ArgRS_core"/>
</dbReference>
<dbReference type="PROSITE" id="PS00178">
    <property type="entry name" value="AA_TRNA_LIGASE_I"/>
    <property type="match status" value="1"/>
</dbReference>
<dbReference type="GO" id="GO:0005524">
    <property type="term" value="F:ATP binding"/>
    <property type="evidence" value="ECO:0007669"/>
    <property type="project" value="UniProtKB-KW"/>
</dbReference>
<keyword evidence="14" id="KW-1185">Reference proteome</keyword>
<dbReference type="EMBL" id="AAOF01000004">
    <property type="protein sequence ID" value="EAR22090.1"/>
    <property type="molecule type" value="Genomic_DNA"/>
</dbReference>
<comment type="catalytic activity">
    <reaction evidence="10">
        <text>tRNA(Arg) + L-arginine + ATP = L-arginyl-tRNA(Arg) + AMP + diphosphate</text>
        <dbReference type="Rhea" id="RHEA:20301"/>
        <dbReference type="Rhea" id="RHEA-COMP:9658"/>
        <dbReference type="Rhea" id="RHEA-COMP:9673"/>
        <dbReference type="ChEBI" id="CHEBI:30616"/>
        <dbReference type="ChEBI" id="CHEBI:32682"/>
        <dbReference type="ChEBI" id="CHEBI:33019"/>
        <dbReference type="ChEBI" id="CHEBI:78442"/>
        <dbReference type="ChEBI" id="CHEBI:78513"/>
        <dbReference type="ChEBI" id="CHEBI:456215"/>
        <dbReference type="EC" id="6.1.1.19"/>
    </reaction>
</comment>
<name>A4BPT5_9GAMM</name>
<dbReference type="EC" id="6.1.1.19" evidence="2"/>
<dbReference type="PANTHER" id="PTHR11956">
    <property type="entry name" value="ARGINYL-TRNA SYNTHETASE"/>
    <property type="match status" value="1"/>
</dbReference>
<dbReference type="SUPFAM" id="SSF47323">
    <property type="entry name" value="Anticodon-binding domain of a subclass of class I aminoacyl-tRNA synthetases"/>
    <property type="match status" value="1"/>
</dbReference>
<dbReference type="AlphaFoldDB" id="A4BPT5"/>
<dbReference type="STRING" id="314278.NB231_04255"/>
<dbReference type="Pfam" id="PF05746">
    <property type="entry name" value="DALR_1"/>
    <property type="match status" value="1"/>
</dbReference>
<protein>
    <recommendedName>
        <fullName evidence="3">Arginine--tRNA ligase</fullName>
        <ecNumber evidence="2">6.1.1.19</ecNumber>
    </recommendedName>
</protein>
<evidence type="ECO:0000256" key="3">
    <source>
        <dbReference type="ARBA" id="ARBA00020262"/>
    </source>
</evidence>
<evidence type="ECO:0000256" key="1">
    <source>
        <dbReference type="ARBA" id="ARBA00005594"/>
    </source>
</evidence>
<dbReference type="SUPFAM" id="SSF52374">
    <property type="entry name" value="Nucleotidylyl transferase"/>
    <property type="match status" value="1"/>
</dbReference>
<dbReference type="GO" id="GO:0004814">
    <property type="term" value="F:arginine-tRNA ligase activity"/>
    <property type="evidence" value="ECO:0007669"/>
    <property type="project" value="UniProtKB-EC"/>
</dbReference>
<evidence type="ECO:0000256" key="10">
    <source>
        <dbReference type="ARBA" id="ARBA00049339"/>
    </source>
</evidence>
<proteinExistence type="inferred from homology"/>
<evidence type="ECO:0000256" key="4">
    <source>
        <dbReference type="ARBA" id="ARBA00022490"/>
    </source>
</evidence>
<dbReference type="InterPro" id="IPR001412">
    <property type="entry name" value="aa-tRNA-synth_I_CS"/>
</dbReference>
<dbReference type="Gene3D" id="1.10.730.10">
    <property type="entry name" value="Isoleucyl-tRNA Synthetase, Domain 1"/>
    <property type="match status" value="1"/>
</dbReference>
<sequence>MNELAEINQRRRREIEAFRDRQVAAHQDAFVPKLVDYPLPTVKRRITEALSERWGEGWLIPQFDLIERDRYGGDIALKFPQLLREGGPKVFIQKHLPWIVEVLSGSALADVIARIETKGMYINLTLSDRWLLDSAQAVAEFGDAFGGNDSHSERTFVVDYSSPNVAKVLHAGHIRSTIIGHVLSNLYEACGALVYRVNHINDFGGFGFTLEGYRRFEEQFPEHVSANERLLEIYRIRRTAERIVDDSTPFEALSADERALLARYFPEVGSTAELTACYREFVAASDARFAALEAGDAHEVELWRRMVGWSLADFEQFYNALNIRFDLIIGESFYAEAGQALVDACLAAGTAVIYTQALADEDLGALEDKCLAGEITEAERDSLARLIRKDVGAVVVPLENGERYVVRRADGRSIYATRDLGAIELRGEIFAPTDSIYVVGQEQQVHFDRLFRAAYAVALATPERLRFQHLYFGFYVNAKTGKKLSSRDTVANVNHLLAASFEHFRARLSERAEQTEDEFDRAAHELAVGSLVFNDLKQDMKTAVEIDATELTATIAAFEKSGGAYMVYSACRARSILRKYGRKPVPAEQIDDFEIDDQEAVLLLKLQQIPEKIVAAADQSNPAVLVRHLLDTAAIYNSYYMRAPVISAGVANPARLLITQAVQQALVNGLRLCHVECPAAI</sequence>